<keyword evidence="6" id="KW-1185">Reference proteome</keyword>
<evidence type="ECO:0000256" key="3">
    <source>
        <dbReference type="ARBA" id="ARBA00015522"/>
    </source>
</evidence>
<accession>A0ABP0GAP6</accession>
<dbReference type="InterPro" id="IPR019002">
    <property type="entry name" value="Ribosome_biogenesis_Nop16"/>
</dbReference>
<evidence type="ECO:0000256" key="1">
    <source>
        <dbReference type="ARBA" id="ARBA00004604"/>
    </source>
</evidence>
<evidence type="ECO:0000313" key="6">
    <source>
        <dbReference type="Proteomes" id="UP001642483"/>
    </source>
</evidence>
<keyword evidence="4" id="KW-0539">Nucleus</keyword>
<dbReference type="Pfam" id="PF09420">
    <property type="entry name" value="Nop16"/>
    <property type="match status" value="1"/>
</dbReference>
<gene>
    <name evidence="5" type="ORF">CVLEPA_LOCUS20832</name>
</gene>
<evidence type="ECO:0000313" key="5">
    <source>
        <dbReference type="EMBL" id="CAK8688871.1"/>
    </source>
</evidence>
<dbReference type="PANTHER" id="PTHR13243">
    <property type="entry name" value="HSPC111 PROTEIN-RELATED"/>
    <property type="match status" value="1"/>
</dbReference>
<comment type="subcellular location">
    <subcellularLocation>
        <location evidence="1">Nucleus</location>
        <location evidence="1">Nucleolus</location>
    </subcellularLocation>
</comment>
<dbReference type="PANTHER" id="PTHR13243:SF1">
    <property type="entry name" value="NUCLEOLAR PROTEIN 16"/>
    <property type="match status" value="1"/>
</dbReference>
<reference evidence="5 6" key="1">
    <citation type="submission" date="2024-02" db="EMBL/GenBank/DDBJ databases">
        <authorList>
            <person name="Daric V."/>
            <person name="Darras S."/>
        </authorList>
    </citation>
    <scope>NUCLEOTIDE SEQUENCE [LARGE SCALE GENOMIC DNA]</scope>
</reference>
<comment type="similarity">
    <text evidence="2">Belongs to the NOP16 family.</text>
</comment>
<proteinExistence type="inferred from homology"/>
<evidence type="ECO:0000256" key="4">
    <source>
        <dbReference type="ARBA" id="ARBA00023242"/>
    </source>
</evidence>
<sequence length="94" mass="11181">MPSSKKNRRRKDFVNTNKKREWRKLKRKQNLRIPCDQIRQSWDSEKTVKQNLAEMGLTVDPNQSMKKPSKPFMPKVIEEEKVEAPFKPEVIKGD</sequence>
<dbReference type="EMBL" id="CAWYQH010000108">
    <property type="protein sequence ID" value="CAK8688871.1"/>
    <property type="molecule type" value="Genomic_DNA"/>
</dbReference>
<comment type="caution">
    <text evidence="5">The sequence shown here is derived from an EMBL/GenBank/DDBJ whole genome shotgun (WGS) entry which is preliminary data.</text>
</comment>
<dbReference type="Proteomes" id="UP001642483">
    <property type="component" value="Unassembled WGS sequence"/>
</dbReference>
<protein>
    <recommendedName>
        <fullName evidence="3">Nucleolar protein 16</fullName>
    </recommendedName>
</protein>
<name>A0ABP0GAP6_CLALP</name>
<evidence type="ECO:0000256" key="2">
    <source>
        <dbReference type="ARBA" id="ARBA00008479"/>
    </source>
</evidence>
<organism evidence="5 6">
    <name type="scientific">Clavelina lepadiformis</name>
    <name type="common">Light-bulb sea squirt</name>
    <name type="synonym">Ascidia lepadiformis</name>
    <dbReference type="NCBI Taxonomy" id="159417"/>
    <lineage>
        <taxon>Eukaryota</taxon>
        <taxon>Metazoa</taxon>
        <taxon>Chordata</taxon>
        <taxon>Tunicata</taxon>
        <taxon>Ascidiacea</taxon>
        <taxon>Aplousobranchia</taxon>
        <taxon>Clavelinidae</taxon>
        <taxon>Clavelina</taxon>
    </lineage>
</organism>